<name>A0A2K2EZA0_9CLOT</name>
<feature type="transmembrane region" description="Helical" evidence="1">
    <location>
        <begin position="230"/>
        <end position="249"/>
    </location>
</feature>
<dbReference type="RefSeq" id="WP_103083227.1">
    <property type="nucleotide sequence ID" value="NZ_CP021850.1"/>
</dbReference>
<keyword evidence="3" id="KW-1185">Reference proteome</keyword>
<accession>A0A2K2EZA0</accession>
<sequence>MLRKLMKHELKATARILVPLCLVLLFISVVNRFMYKVGPKEGIFMFINGFMFVFQIFLIFAVLASTIIFMITRFYKNLLSDEGYLMFTLPVKSHHLITSKLTVAVMWTITSIIVLLSSLLIAFATPESVNNFINGFKSNFAELVIAFDGNWTLLWIELISLILLSIVANILMVYVSISVGQLFTKHKIIGSFVSYVIFYNAIQFLLLILLAIFSYTYSGSIDFTHALPRGIFPISISVLLVESIAFYVITNYMLKRKLNLD</sequence>
<reference evidence="3" key="1">
    <citation type="submission" date="2017-06" db="EMBL/GenBank/DDBJ databases">
        <title>Investigating the central metabolism of Clostridium thermosuccinogenes.</title>
        <authorList>
            <person name="Koendjbiharie J.G."/>
            <person name="Van Kranenburg R."/>
            <person name="Vriesendorp B."/>
        </authorList>
    </citation>
    <scope>NUCLEOTIDE SEQUENCE [LARGE SCALE GENOMIC DNA]</scope>
    <source>
        <strain evidence="3">DSM 5806</strain>
    </source>
</reference>
<dbReference type="EMBL" id="NIOJ01000098">
    <property type="protein sequence ID" value="PNT94624.1"/>
    <property type="molecule type" value="Genomic_DNA"/>
</dbReference>
<feature type="transmembrane region" description="Helical" evidence="1">
    <location>
        <begin position="196"/>
        <end position="218"/>
    </location>
</feature>
<comment type="caution">
    <text evidence="2">The sequence shown here is derived from an EMBL/GenBank/DDBJ whole genome shotgun (WGS) entry which is preliminary data.</text>
</comment>
<dbReference type="AlphaFoldDB" id="A0A2K2EZA0"/>
<keyword evidence="1" id="KW-0812">Transmembrane</keyword>
<protein>
    <submittedName>
        <fullName evidence="2">Uncharacterized protein</fullName>
    </submittedName>
</protein>
<evidence type="ECO:0000256" key="1">
    <source>
        <dbReference type="SAM" id="Phobius"/>
    </source>
</evidence>
<keyword evidence="1" id="KW-1133">Transmembrane helix</keyword>
<evidence type="ECO:0000313" key="3">
    <source>
        <dbReference type="Proteomes" id="UP000236151"/>
    </source>
</evidence>
<organism evidence="2 3">
    <name type="scientific">Clostridium thermosuccinogenes</name>
    <dbReference type="NCBI Taxonomy" id="84032"/>
    <lineage>
        <taxon>Bacteria</taxon>
        <taxon>Bacillati</taxon>
        <taxon>Bacillota</taxon>
        <taxon>Clostridia</taxon>
        <taxon>Eubacteriales</taxon>
        <taxon>Clostridiaceae</taxon>
        <taxon>Clostridium</taxon>
    </lineage>
</organism>
<feature type="transmembrane region" description="Helical" evidence="1">
    <location>
        <begin position="101"/>
        <end position="124"/>
    </location>
</feature>
<dbReference type="KEGG" id="cthd:CDO33_11465"/>
<proteinExistence type="predicted"/>
<feature type="transmembrane region" description="Helical" evidence="1">
    <location>
        <begin position="42"/>
        <end position="71"/>
    </location>
</feature>
<evidence type="ECO:0000313" key="2">
    <source>
        <dbReference type="EMBL" id="PNT94624.1"/>
    </source>
</evidence>
<keyword evidence="1" id="KW-0472">Membrane</keyword>
<dbReference type="OrthoDB" id="9816138at2"/>
<dbReference type="Proteomes" id="UP000236151">
    <property type="component" value="Unassembled WGS sequence"/>
</dbReference>
<gene>
    <name evidence="2" type="ORF">CDQ84_18625</name>
</gene>
<feature type="transmembrane region" description="Helical" evidence="1">
    <location>
        <begin position="153"/>
        <end position="175"/>
    </location>
</feature>